<keyword evidence="1 2" id="KW-0129">CBS domain</keyword>
<protein>
    <submittedName>
        <fullName evidence="4">CBS domain-containing protein</fullName>
    </submittedName>
</protein>
<evidence type="ECO:0000256" key="1">
    <source>
        <dbReference type="ARBA" id="ARBA00023122"/>
    </source>
</evidence>
<dbReference type="SMART" id="SM00116">
    <property type="entry name" value="CBS"/>
    <property type="match status" value="2"/>
</dbReference>
<name>A0A6A7Y068_9HYPH</name>
<evidence type="ECO:0000256" key="2">
    <source>
        <dbReference type="PROSITE-ProRule" id="PRU00703"/>
    </source>
</evidence>
<evidence type="ECO:0000313" key="4">
    <source>
        <dbReference type="EMBL" id="MQT12243.1"/>
    </source>
</evidence>
<dbReference type="InterPro" id="IPR000644">
    <property type="entry name" value="CBS_dom"/>
</dbReference>
<feature type="domain" description="CBS" evidence="3">
    <location>
        <begin position="7"/>
        <end position="64"/>
    </location>
</feature>
<accession>A0A6A7Y068</accession>
<dbReference type="PROSITE" id="PS51371">
    <property type="entry name" value="CBS"/>
    <property type="match status" value="2"/>
</dbReference>
<dbReference type="EMBL" id="VWNA01000001">
    <property type="protein sequence ID" value="MQT12243.1"/>
    <property type="molecule type" value="Genomic_DNA"/>
</dbReference>
<organism evidence="4 5">
    <name type="scientific">Segnochrobactrum spirostomi</name>
    <dbReference type="NCBI Taxonomy" id="2608987"/>
    <lineage>
        <taxon>Bacteria</taxon>
        <taxon>Pseudomonadati</taxon>
        <taxon>Pseudomonadota</taxon>
        <taxon>Alphaproteobacteria</taxon>
        <taxon>Hyphomicrobiales</taxon>
        <taxon>Segnochrobactraceae</taxon>
        <taxon>Segnochrobactrum</taxon>
    </lineage>
</organism>
<feature type="domain" description="CBS" evidence="3">
    <location>
        <begin position="98"/>
        <end position="153"/>
    </location>
</feature>
<sequence>MRAFEVMTRTVVSVSPETPTREVARTLVEHGISAVPVVDATGAPVGMVSEGDLMADIETHGGAERRDWWLTLLAEGETLSQTFLETLGKTERPVRSVMRAPVVTVDEHTDLGEVATLLQGHHIKRVPVLRDGKVVGIVSRADIVRAFAALSDAQKGPKPGLLGSLIDTIRKVDSSYSAPVATSPGIVVLGRPVAAEPVDSVSADAFRKIVGAHAGEDRKAREGHSAELRTEKQAEVADLTSHHVTDQQWQTLLHHAREAAERGETEFLLIRFPSELLTDGGRAINVPDPEWPSTLRGEPAEIYRRYETELKPHGFTISGQILEFPGGFPGDAGLFLVWGKNE</sequence>
<keyword evidence="5" id="KW-1185">Reference proteome</keyword>
<dbReference type="Pfam" id="PF00571">
    <property type="entry name" value="CBS"/>
    <property type="match status" value="2"/>
</dbReference>
<dbReference type="PANTHER" id="PTHR43080:SF26">
    <property type="entry name" value="REGULATORY PROTEIN"/>
    <property type="match status" value="1"/>
</dbReference>
<dbReference type="Proteomes" id="UP000332515">
    <property type="component" value="Unassembled WGS sequence"/>
</dbReference>
<dbReference type="Gene3D" id="3.10.580.10">
    <property type="entry name" value="CBS-domain"/>
    <property type="match status" value="1"/>
</dbReference>
<dbReference type="InterPro" id="IPR051257">
    <property type="entry name" value="Diverse_CBS-Domain"/>
</dbReference>
<evidence type="ECO:0000259" key="3">
    <source>
        <dbReference type="PROSITE" id="PS51371"/>
    </source>
</evidence>
<dbReference type="InterPro" id="IPR046342">
    <property type="entry name" value="CBS_dom_sf"/>
</dbReference>
<gene>
    <name evidence="4" type="ORF">F0357_06120</name>
</gene>
<dbReference type="CDD" id="cd04586">
    <property type="entry name" value="CBS_pair_BON_assoc"/>
    <property type="match status" value="1"/>
</dbReference>
<dbReference type="RefSeq" id="WP_153479532.1">
    <property type="nucleotide sequence ID" value="NZ_VWNA01000001.1"/>
</dbReference>
<reference evidence="4 5" key="1">
    <citation type="submission" date="2019-09" db="EMBL/GenBank/DDBJ databases">
        <title>Segnochrobactrum spirostomi gen. nov., sp. nov., isolated from the ciliate Spirostomum cf. yagiui and description of a novel family, Segnochrobactraceae fam. nov. within the order Rhizobiales of the class Alphaproteobacteria.</title>
        <authorList>
            <person name="Akter S."/>
            <person name="Shazib S.U.A."/>
            <person name="Shin M.K."/>
        </authorList>
    </citation>
    <scope>NUCLEOTIDE SEQUENCE [LARGE SCALE GENOMIC DNA]</scope>
    <source>
        <strain evidence="4 5">Sp-1</strain>
    </source>
</reference>
<dbReference type="AlphaFoldDB" id="A0A6A7Y068"/>
<dbReference type="SUPFAM" id="SSF54631">
    <property type="entry name" value="CBS-domain pair"/>
    <property type="match status" value="1"/>
</dbReference>
<comment type="caution">
    <text evidence="4">The sequence shown here is derived from an EMBL/GenBank/DDBJ whole genome shotgun (WGS) entry which is preliminary data.</text>
</comment>
<evidence type="ECO:0000313" key="5">
    <source>
        <dbReference type="Proteomes" id="UP000332515"/>
    </source>
</evidence>
<dbReference type="PANTHER" id="PTHR43080">
    <property type="entry name" value="CBS DOMAIN-CONTAINING PROTEIN CBSX3, MITOCHONDRIAL"/>
    <property type="match status" value="1"/>
</dbReference>
<proteinExistence type="predicted"/>